<evidence type="ECO:0000313" key="21">
    <source>
        <dbReference type="Proteomes" id="UP000215441"/>
    </source>
</evidence>
<dbReference type="RefSeq" id="WP_094287832.1">
    <property type="nucleotide sequence ID" value="NZ_NOIG01000004.1"/>
</dbReference>
<evidence type="ECO:0000256" key="9">
    <source>
        <dbReference type="ARBA" id="ARBA00022516"/>
    </source>
</evidence>
<dbReference type="GO" id="GO:0004605">
    <property type="term" value="F:phosphatidate cytidylyltransferase activity"/>
    <property type="evidence" value="ECO:0007669"/>
    <property type="project" value="UniProtKB-EC"/>
</dbReference>
<evidence type="ECO:0000256" key="8">
    <source>
        <dbReference type="ARBA" id="ARBA00022475"/>
    </source>
</evidence>
<proteinExistence type="inferred from homology"/>
<evidence type="ECO:0000256" key="6">
    <source>
        <dbReference type="ARBA" id="ARBA00012487"/>
    </source>
</evidence>
<dbReference type="EMBL" id="NOIG01000004">
    <property type="protein sequence ID" value="OYD51589.1"/>
    <property type="molecule type" value="Genomic_DNA"/>
</dbReference>
<keyword evidence="16" id="KW-0594">Phospholipid biosynthesis</keyword>
<evidence type="ECO:0000256" key="3">
    <source>
        <dbReference type="ARBA" id="ARBA00005119"/>
    </source>
</evidence>
<evidence type="ECO:0000256" key="11">
    <source>
        <dbReference type="ARBA" id="ARBA00022692"/>
    </source>
</evidence>
<keyword evidence="14" id="KW-0443">Lipid metabolism</keyword>
<evidence type="ECO:0000256" key="17">
    <source>
        <dbReference type="ARBA" id="ARBA00023264"/>
    </source>
</evidence>
<reference evidence="20 21" key="1">
    <citation type="submission" date="2017-07" db="EMBL/GenBank/DDBJ databases">
        <title>Acidovorax KNDSW TSA 6 genome sequence and assembly.</title>
        <authorList>
            <person name="Mayilraj S."/>
        </authorList>
    </citation>
    <scope>NUCLEOTIDE SEQUENCE [LARGE SCALE GENOMIC DNA]</scope>
    <source>
        <strain evidence="20 21">KNDSW-TSA6</strain>
    </source>
</reference>
<feature type="transmembrane region" description="Helical" evidence="19">
    <location>
        <begin position="80"/>
        <end position="97"/>
    </location>
</feature>
<dbReference type="InterPro" id="IPR000374">
    <property type="entry name" value="PC_trans"/>
</dbReference>
<feature type="transmembrane region" description="Helical" evidence="19">
    <location>
        <begin position="55"/>
        <end position="74"/>
    </location>
</feature>
<comment type="pathway">
    <text evidence="3 18">Phospholipid metabolism; CDP-diacylglycerol biosynthesis; CDP-diacylglycerol from sn-glycerol 3-phosphate: step 3/3.</text>
</comment>
<keyword evidence="10 18" id="KW-0808">Transferase</keyword>
<evidence type="ECO:0000256" key="7">
    <source>
        <dbReference type="ARBA" id="ARBA00019373"/>
    </source>
</evidence>
<keyword evidence="9" id="KW-0444">Lipid biosynthesis</keyword>
<keyword evidence="21" id="KW-1185">Reference proteome</keyword>
<comment type="similarity">
    <text evidence="5 18">Belongs to the CDS family.</text>
</comment>
<keyword evidence="13 19" id="KW-1133">Transmembrane helix</keyword>
<name>A0A235ERC8_9BURK</name>
<feature type="transmembrane region" description="Helical" evidence="19">
    <location>
        <begin position="109"/>
        <end position="127"/>
    </location>
</feature>
<keyword evidence="12 18" id="KW-0548">Nucleotidyltransferase</keyword>
<dbReference type="OrthoDB" id="9799199at2"/>
<evidence type="ECO:0000256" key="19">
    <source>
        <dbReference type="SAM" id="Phobius"/>
    </source>
</evidence>
<feature type="transmembrane region" description="Helical" evidence="19">
    <location>
        <begin position="133"/>
        <end position="156"/>
    </location>
</feature>
<comment type="subcellular location">
    <subcellularLocation>
        <location evidence="2">Cell membrane</location>
        <topology evidence="2">Multi-pass membrane protein</topology>
    </subcellularLocation>
</comment>
<dbReference type="PANTHER" id="PTHR46382">
    <property type="entry name" value="PHOSPHATIDATE CYTIDYLYLTRANSFERASE"/>
    <property type="match status" value="1"/>
</dbReference>
<evidence type="ECO:0000256" key="14">
    <source>
        <dbReference type="ARBA" id="ARBA00023098"/>
    </source>
</evidence>
<evidence type="ECO:0000256" key="16">
    <source>
        <dbReference type="ARBA" id="ARBA00023209"/>
    </source>
</evidence>
<evidence type="ECO:0000256" key="4">
    <source>
        <dbReference type="ARBA" id="ARBA00005189"/>
    </source>
</evidence>
<dbReference type="EC" id="2.7.7.41" evidence="6 18"/>
<comment type="pathway">
    <text evidence="4">Lipid metabolism.</text>
</comment>
<comment type="caution">
    <text evidence="20">The sequence shown here is derived from an EMBL/GenBank/DDBJ whole genome shotgun (WGS) entry which is preliminary data.</text>
</comment>
<evidence type="ECO:0000256" key="2">
    <source>
        <dbReference type="ARBA" id="ARBA00004651"/>
    </source>
</evidence>
<protein>
    <recommendedName>
        <fullName evidence="7 18">Phosphatidate cytidylyltransferase</fullName>
        <ecNumber evidence="6 18">2.7.7.41</ecNumber>
    </recommendedName>
</protein>
<evidence type="ECO:0000313" key="20">
    <source>
        <dbReference type="EMBL" id="OYD51589.1"/>
    </source>
</evidence>
<organism evidence="20 21">
    <name type="scientific">Acidovorax kalamii</name>
    <dbReference type="NCBI Taxonomy" id="2004485"/>
    <lineage>
        <taxon>Bacteria</taxon>
        <taxon>Pseudomonadati</taxon>
        <taxon>Pseudomonadota</taxon>
        <taxon>Betaproteobacteria</taxon>
        <taxon>Burkholderiales</taxon>
        <taxon>Comamonadaceae</taxon>
        <taxon>Acidovorax</taxon>
    </lineage>
</organism>
<dbReference type="PROSITE" id="PS01315">
    <property type="entry name" value="CDS"/>
    <property type="match status" value="1"/>
</dbReference>
<evidence type="ECO:0000256" key="5">
    <source>
        <dbReference type="ARBA" id="ARBA00010185"/>
    </source>
</evidence>
<comment type="catalytic activity">
    <reaction evidence="1 18">
        <text>a 1,2-diacyl-sn-glycero-3-phosphate + CTP + H(+) = a CDP-1,2-diacyl-sn-glycerol + diphosphate</text>
        <dbReference type="Rhea" id="RHEA:16229"/>
        <dbReference type="ChEBI" id="CHEBI:15378"/>
        <dbReference type="ChEBI" id="CHEBI:33019"/>
        <dbReference type="ChEBI" id="CHEBI:37563"/>
        <dbReference type="ChEBI" id="CHEBI:58332"/>
        <dbReference type="ChEBI" id="CHEBI:58608"/>
        <dbReference type="EC" id="2.7.7.41"/>
    </reaction>
</comment>
<feature type="transmembrane region" description="Helical" evidence="19">
    <location>
        <begin position="218"/>
        <end position="238"/>
    </location>
</feature>
<keyword evidence="11 18" id="KW-0812">Transmembrane</keyword>
<gene>
    <name evidence="20" type="ORF">CBY09_07290</name>
</gene>
<feature type="transmembrane region" description="Helical" evidence="19">
    <location>
        <begin position="177"/>
        <end position="198"/>
    </location>
</feature>
<evidence type="ECO:0000256" key="15">
    <source>
        <dbReference type="ARBA" id="ARBA00023136"/>
    </source>
</evidence>
<dbReference type="AlphaFoldDB" id="A0A235ERC8"/>
<dbReference type="Proteomes" id="UP000215441">
    <property type="component" value="Unassembled WGS sequence"/>
</dbReference>
<dbReference type="GO" id="GO:0005886">
    <property type="term" value="C:plasma membrane"/>
    <property type="evidence" value="ECO:0007669"/>
    <property type="project" value="UniProtKB-SubCell"/>
</dbReference>
<evidence type="ECO:0000256" key="18">
    <source>
        <dbReference type="RuleBase" id="RU003938"/>
    </source>
</evidence>
<evidence type="ECO:0000256" key="13">
    <source>
        <dbReference type="ARBA" id="ARBA00022989"/>
    </source>
</evidence>
<dbReference type="GO" id="GO:0016024">
    <property type="term" value="P:CDP-diacylglycerol biosynthetic process"/>
    <property type="evidence" value="ECO:0007669"/>
    <property type="project" value="UniProtKB-UniPathway"/>
</dbReference>
<dbReference type="Pfam" id="PF01148">
    <property type="entry name" value="CTP_transf_1"/>
    <property type="match status" value="1"/>
</dbReference>
<dbReference type="PANTHER" id="PTHR46382:SF1">
    <property type="entry name" value="PHOSPHATIDATE CYTIDYLYLTRANSFERASE"/>
    <property type="match status" value="1"/>
</dbReference>
<keyword evidence="15 19" id="KW-0472">Membrane</keyword>
<accession>A0A235ERC8</accession>
<evidence type="ECO:0000256" key="1">
    <source>
        <dbReference type="ARBA" id="ARBA00001698"/>
    </source>
</evidence>
<sequence length="284" mass="30002">MLKQRVITALVLLVILLPALFYPSTVPFAVVVLVLMAAGAWEWGRLSGLGQAGSVAVGAVCTALCAGSWALGWVDRPLTALWVAGGGLWVLAAAWLLQAGVPGWPRIPAGVRLVAGVLALWLAWLAVVQARNVGINFLLSVLLLVWVADIFAYFAGRAFGLRFTKGKLAPSISPGKSWEGVWGGLAGVVVMAFAWVAADAHWQALVPSFYSRMAQQGWWLLVVAALFMVAMSVSGDLVESLIKRSAGVKDSSGLLPGHGGVLDRVDALLPTLPLAMMLTRLTTP</sequence>
<keyword evidence="17" id="KW-1208">Phospholipid metabolism</keyword>
<dbReference type="UniPathway" id="UPA00557">
    <property type="reaction ID" value="UER00614"/>
</dbReference>
<evidence type="ECO:0000256" key="10">
    <source>
        <dbReference type="ARBA" id="ARBA00022679"/>
    </source>
</evidence>
<evidence type="ECO:0000256" key="12">
    <source>
        <dbReference type="ARBA" id="ARBA00022695"/>
    </source>
</evidence>
<keyword evidence="8" id="KW-1003">Cell membrane</keyword>